<accession>A0A9Q4FL02</accession>
<evidence type="ECO:0000313" key="2">
    <source>
        <dbReference type="EMBL" id="MCG4564232.1"/>
    </source>
</evidence>
<name>A0A9Q4FL02_9FIRM</name>
<dbReference type="Proteomes" id="UP001108123">
    <property type="component" value="Unassembled WGS sequence"/>
</dbReference>
<keyword evidence="3" id="KW-1185">Reference proteome</keyword>
<dbReference type="AlphaFoldDB" id="A0A9Q4FL02"/>
<dbReference type="EMBL" id="JAKNID010000004">
    <property type="protein sequence ID" value="MCG4564232.1"/>
    <property type="molecule type" value="Genomic_DNA"/>
</dbReference>
<dbReference type="Gene3D" id="1.10.287.4300">
    <property type="entry name" value="Stage III sporulation protein AH-like"/>
    <property type="match status" value="1"/>
</dbReference>
<feature type="compositionally biased region" description="Basic and acidic residues" evidence="1">
    <location>
        <begin position="47"/>
        <end position="78"/>
    </location>
</feature>
<gene>
    <name evidence="2" type="ORF">L0P62_02115</name>
</gene>
<evidence type="ECO:0000256" key="1">
    <source>
        <dbReference type="SAM" id="MobiDB-lite"/>
    </source>
</evidence>
<dbReference type="InterPro" id="IPR038503">
    <property type="entry name" value="SpoIIIAH_sf"/>
</dbReference>
<comment type="caution">
    <text evidence="2">The sequence shown here is derived from an EMBL/GenBank/DDBJ whole genome shotgun (WGS) entry which is preliminary data.</text>
</comment>
<dbReference type="InterPro" id="IPR024232">
    <property type="entry name" value="SpoIIIAH"/>
</dbReference>
<organism evidence="2 3">
    <name type="scientific">Anaerosalibacter bizertensis</name>
    <dbReference type="NCBI Taxonomy" id="932217"/>
    <lineage>
        <taxon>Bacteria</taxon>
        <taxon>Bacillati</taxon>
        <taxon>Bacillota</taxon>
        <taxon>Tissierellia</taxon>
        <taxon>Tissierellales</taxon>
        <taxon>Sporanaerobacteraceae</taxon>
        <taxon>Anaerosalibacter</taxon>
    </lineage>
</organism>
<proteinExistence type="predicted"/>
<reference evidence="2" key="1">
    <citation type="submission" date="2022-01" db="EMBL/GenBank/DDBJ databases">
        <title>Collection of gut derived symbiotic bacterial strains cultured from healthy donors.</title>
        <authorList>
            <person name="Lin H."/>
            <person name="Kohout C."/>
            <person name="Waligurski E."/>
            <person name="Pamer E.G."/>
        </authorList>
    </citation>
    <scope>NUCLEOTIDE SEQUENCE</scope>
    <source>
        <strain evidence="2">MSK.14.39</strain>
    </source>
</reference>
<feature type="region of interest" description="Disordered" evidence="1">
    <location>
        <begin position="47"/>
        <end position="81"/>
    </location>
</feature>
<dbReference type="Pfam" id="PF12685">
    <property type="entry name" value="SpoIIIAH"/>
    <property type="match status" value="1"/>
</dbReference>
<dbReference type="RefSeq" id="WP_226807357.1">
    <property type="nucleotide sequence ID" value="NZ_JAJBNW010000002.1"/>
</dbReference>
<protein>
    <submittedName>
        <fullName evidence="2">SpoIIIAH-like family protein</fullName>
    </submittedName>
</protein>
<evidence type="ECO:0000313" key="3">
    <source>
        <dbReference type="Proteomes" id="UP001108123"/>
    </source>
</evidence>
<sequence length="218" mass="24790">MFTIKKPAIITILVALLVLTGYINHQMTQNSVSKISNDYQNHEEKELAKTQQENNKDSIETISKEKDSKKENVGKEGENLSNLTEEINTNIEKNISKEENLKSRNYFVEHRLSRDKMRANLVDDLKDIVDDEKTNNEVRAKAQSEIIKMGEISEQELHIEGLIKAKGFDEALVFLKGDGAKIVVSSDELTEQDVVKILDIVKSETELDSSNIKIMKKQ</sequence>